<dbReference type="OrthoDB" id="2746456at2759"/>
<dbReference type="InterPro" id="IPR011333">
    <property type="entry name" value="SKP1/BTB/POZ_sf"/>
</dbReference>
<gene>
    <name evidence="1" type="ORF">PUNSTDRAFT_146513</name>
</gene>
<dbReference type="Gene3D" id="3.30.710.10">
    <property type="entry name" value="Potassium Channel Kv1.1, Chain A"/>
    <property type="match status" value="1"/>
</dbReference>
<dbReference type="RefSeq" id="XP_007388397.1">
    <property type="nucleotide sequence ID" value="XM_007388335.1"/>
</dbReference>
<keyword evidence="2" id="KW-1185">Reference proteome</keyword>
<dbReference type="SUPFAM" id="SSF54695">
    <property type="entry name" value="POZ domain"/>
    <property type="match status" value="1"/>
</dbReference>
<dbReference type="Proteomes" id="UP000054196">
    <property type="component" value="Unassembled WGS sequence"/>
</dbReference>
<evidence type="ECO:0000313" key="2">
    <source>
        <dbReference type="Proteomes" id="UP000054196"/>
    </source>
</evidence>
<organism evidence="1 2">
    <name type="scientific">Punctularia strigosozonata (strain HHB-11173)</name>
    <name type="common">White-rot fungus</name>
    <dbReference type="NCBI Taxonomy" id="741275"/>
    <lineage>
        <taxon>Eukaryota</taxon>
        <taxon>Fungi</taxon>
        <taxon>Dikarya</taxon>
        <taxon>Basidiomycota</taxon>
        <taxon>Agaricomycotina</taxon>
        <taxon>Agaricomycetes</taxon>
        <taxon>Corticiales</taxon>
        <taxon>Punctulariaceae</taxon>
        <taxon>Punctularia</taxon>
    </lineage>
</organism>
<dbReference type="EMBL" id="JH687555">
    <property type="protein sequence ID" value="EIN04254.1"/>
    <property type="molecule type" value="Genomic_DNA"/>
</dbReference>
<reference evidence="2" key="1">
    <citation type="journal article" date="2012" name="Science">
        <title>The Paleozoic origin of enzymatic lignin decomposition reconstructed from 31 fungal genomes.</title>
        <authorList>
            <person name="Floudas D."/>
            <person name="Binder M."/>
            <person name="Riley R."/>
            <person name="Barry K."/>
            <person name="Blanchette R.A."/>
            <person name="Henrissat B."/>
            <person name="Martinez A.T."/>
            <person name="Otillar R."/>
            <person name="Spatafora J.W."/>
            <person name="Yadav J.S."/>
            <person name="Aerts A."/>
            <person name="Benoit I."/>
            <person name="Boyd A."/>
            <person name="Carlson A."/>
            <person name="Copeland A."/>
            <person name="Coutinho P.M."/>
            <person name="de Vries R.P."/>
            <person name="Ferreira P."/>
            <person name="Findley K."/>
            <person name="Foster B."/>
            <person name="Gaskell J."/>
            <person name="Glotzer D."/>
            <person name="Gorecki P."/>
            <person name="Heitman J."/>
            <person name="Hesse C."/>
            <person name="Hori C."/>
            <person name="Igarashi K."/>
            <person name="Jurgens J.A."/>
            <person name="Kallen N."/>
            <person name="Kersten P."/>
            <person name="Kohler A."/>
            <person name="Kuees U."/>
            <person name="Kumar T.K.A."/>
            <person name="Kuo A."/>
            <person name="LaButti K."/>
            <person name="Larrondo L.F."/>
            <person name="Lindquist E."/>
            <person name="Ling A."/>
            <person name="Lombard V."/>
            <person name="Lucas S."/>
            <person name="Lundell T."/>
            <person name="Martin R."/>
            <person name="McLaughlin D.J."/>
            <person name="Morgenstern I."/>
            <person name="Morin E."/>
            <person name="Murat C."/>
            <person name="Nagy L.G."/>
            <person name="Nolan M."/>
            <person name="Ohm R.A."/>
            <person name="Patyshakuliyeva A."/>
            <person name="Rokas A."/>
            <person name="Ruiz-Duenas F.J."/>
            <person name="Sabat G."/>
            <person name="Salamov A."/>
            <person name="Samejima M."/>
            <person name="Schmutz J."/>
            <person name="Slot J.C."/>
            <person name="St John F."/>
            <person name="Stenlid J."/>
            <person name="Sun H."/>
            <person name="Sun S."/>
            <person name="Syed K."/>
            <person name="Tsang A."/>
            <person name="Wiebenga A."/>
            <person name="Young D."/>
            <person name="Pisabarro A."/>
            <person name="Eastwood D.C."/>
            <person name="Martin F."/>
            <person name="Cullen D."/>
            <person name="Grigoriev I.V."/>
            <person name="Hibbett D.S."/>
        </authorList>
    </citation>
    <scope>NUCLEOTIDE SEQUENCE [LARGE SCALE GENOMIC DNA]</scope>
    <source>
        <strain evidence="2">HHB-11173 SS5</strain>
    </source>
</reference>
<dbReference type="AlphaFoldDB" id="R7S346"/>
<evidence type="ECO:0000313" key="1">
    <source>
        <dbReference type="EMBL" id="EIN04254.1"/>
    </source>
</evidence>
<accession>R7S346</accession>
<dbReference type="GeneID" id="18881664"/>
<evidence type="ECO:0008006" key="3">
    <source>
        <dbReference type="Google" id="ProtNLM"/>
    </source>
</evidence>
<protein>
    <recommendedName>
        <fullName evidence="3">BTB domain-containing protein</fullName>
    </recommendedName>
</protein>
<sequence>MPDITGHISFPRLCQRPIPVFPMPFGGVNDSMSEVRDTEMVSPHLARCEELWYLDGSIVLAAEGVAFKVYRMLLAQHSSVFADMLAISHPDANVDPLYDCPLVHMPDSAEDLRCLLLAIHDINSGERLDNAPFAEAAAVASLAAKYDIPRLRDRALQRFDSWFPGSLHKWNVRPTLAPTDYVKALRIARQLQRSCTLPLIMLALCDRGLDAILSAGLEPNDLRIALHGFVTLQGLQRTHPFRWIYRVSAACASVRECGEQKARLSRTIEEAFIKIDKLCLFEHGFSRAALEHVGLCLGCIDDAMITDKTGRQRAWEEVPAAFNGLT</sequence>
<dbReference type="KEGG" id="psq:PUNSTDRAFT_146513"/>
<dbReference type="eggNOG" id="ENOG502R0UN">
    <property type="taxonomic scope" value="Eukaryota"/>
</dbReference>
<dbReference type="HOGENOM" id="CLU_033082_3_1_1"/>
<proteinExistence type="predicted"/>
<name>R7S346_PUNST</name>